<dbReference type="InterPro" id="IPR006016">
    <property type="entry name" value="UspA"/>
</dbReference>
<dbReference type="SUPFAM" id="SSF52402">
    <property type="entry name" value="Adenine nucleotide alpha hydrolases-like"/>
    <property type="match status" value="1"/>
</dbReference>
<evidence type="ECO:0000313" key="3">
    <source>
        <dbReference type="EMBL" id="PVZ06273.1"/>
    </source>
</evidence>
<dbReference type="Gene3D" id="3.40.50.620">
    <property type="entry name" value="HUPs"/>
    <property type="match status" value="1"/>
</dbReference>
<dbReference type="EMBL" id="QEKW01000013">
    <property type="protein sequence ID" value="PVZ06273.1"/>
    <property type="molecule type" value="Genomic_DNA"/>
</dbReference>
<gene>
    <name evidence="3" type="ORF">C8D89_11311</name>
</gene>
<comment type="caution">
    <text evidence="3">The sequence shown here is derived from an EMBL/GenBank/DDBJ whole genome shotgun (WGS) entry which is preliminary data.</text>
</comment>
<dbReference type="InterPro" id="IPR014729">
    <property type="entry name" value="Rossmann-like_a/b/a_fold"/>
</dbReference>
<accession>A0A2U1F261</accession>
<protein>
    <submittedName>
        <fullName evidence="3">Nucleotide-binding universal stress UspA family protein</fullName>
    </submittedName>
</protein>
<feature type="region of interest" description="Disordered" evidence="1">
    <location>
        <begin position="1"/>
        <end position="33"/>
    </location>
</feature>
<keyword evidence="4" id="KW-1185">Reference proteome</keyword>
<organism evidence="3 4">
    <name type="scientific">Actinomycetospora cinnamomea</name>
    <dbReference type="NCBI Taxonomy" id="663609"/>
    <lineage>
        <taxon>Bacteria</taxon>
        <taxon>Bacillati</taxon>
        <taxon>Actinomycetota</taxon>
        <taxon>Actinomycetes</taxon>
        <taxon>Pseudonocardiales</taxon>
        <taxon>Pseudonocardiaceae</taxon>
        <taxon>Actinomycetospora</taxon>
    </lineage>
</organism>
<evidence type="ECO:0000256" key="1">
    <source>
        <dbReference type="SAM" id="MobiDB-lite"/>
    </source>
</evidence>
<dbReference type="RefSeq" id="WP_116710036.1">
    <property type="nucleotide sequence ID" value="NZ_QEKW01000013.1"/>
</dbReference>
<dbReference type="AlphaFoldDB" id="A0A2U1F261"/>
<dbReference type="Proteomes" id="UP000245639">
    <property type="component" value="Unassembled WGS sequence"/>
</dbReference>
<name>A0A2U1F261_9PSEU</name>
<feature type="domain" description="UspA" evidence="2">
    <location>
        <begin position="34"/>
        <end position="181"/>
    </location>
</feature>
<evidence type="ECO:0000259" key="2">
    <source>
        <dbReference type="Pfam" id="PF00582"/>
    </source>
</evidence>
<dbReference type="OrthoDB" id="5244367at2"/>
<dbReference type="Pfam" id="PF00582">
    <property type="entry name" value="Usp"/>
    <property type="match status" value="1"/>
</dbReference>
<sequence length="191" mass="19361">MTVGHGTEVGARTAPTGGGAPDPGVQHPTSGPGRVVCGVNGSTSSRHALAEALRRASPTGGRVTVVTAVDDVGHYWGALAALPGGELLPVPHRREGLAAEEAVVREFVDEVLSDDRLVPAAARGSVGIDIRVVPGLPVDVLVRESAGATALVVGHSEDEDPLTSVALGCSRRARCPVVVVPLGDAPDDVRS</sequence>
<reference evidence="3 4" key="1">
    <citation type="submission" date="2018-04" db="EMBL/GenBank/DDBJ databases">
        <title>Genomic Encyclopedia of Type Strains, Phase IV (KMG-IV): sequencing the most valuable type-strain genomes for metagenomic binning, comparative biology and taxonomic classification.</title>
        <authorList>
            <person name="Goeker M."/>
        </authorList>
    </citation>
    <scope>NUCLEOTIDE SEQUENCE [LARGE SCALE GENOMIC DNA]</scope>
    <source>
        <strain evidence="3 4">DSM 45771</strain>
    </source>
</reference>
<evidence type="ECO:0000313" key="4">
    <source>
        <dbReference type="Proteomes" id="UP000245639"/>
    </source>
</evidence>
<dbReference type="CDD" id="cd00293">
    <property type="entry name" value="USP-like"/>
    <property type="match status" value="1"/>
</dbReference>
<proteinExistence type="predicted"/>